<keyword evidence="2" id="KW-0732">Signal</keyword>
<feature type="signal peptide" evidence="2">
    <location>
        <begin position="1"/>
        <end position="23"/>
    </location>
</feature>
<sequence>MPRSSLAVAVLCASCILLRLAAGQAEAPALPGALAALNSSSTNITTVVLPPASQAGNESNPAAADTTSSPAPPVNVTSIQPSPKANATGSSSNASAVPVPQPWVGQLAGVNGSSNASANGSSNGTDALAEYITLRNSKGMSVVVLPLGAIIQRLIVPDK</sequence>
<feature type="chain" id="PRO_5016615820" evidence="2">
    <location>
        <begin position="24"/>
        <end position="159"/>
    </location>
</feature>
<dbReference type="AlphaFoldDB" id="A0A383VE11"/>
<dbReference type="Proteomes" id="UP000256970">
    <property type="component" value="Unassembled WGS sequence"/>
</dbReference>
<protein>
    <submittedName>
        <fullName evidence="3">Uncharacterized protein</fullName>
    </submittedName>
</protein>
<name>A0A383VE11_TETOB</name>
<organism evidence="3 4">
    <name type="scientific">Tetradesmus obliquus</name>
    <name type="common">Green alga</name>
    <name type="synonym">Acutodesmus obliquus</name>
    <dbReference type="NCBI Taxonomy" id="3088"/>
    <lineage>
        <taxon>Eukaryota</taxon>
        <taxon>Viridiplantae</taxon>
        <taxon>Chlorophyta</taxon>
        <taxon>core chlorophytes</taxon>
        <taxon>Chlorophyceae</taxon>
        <taxon>CS clade</taxon>
        <taxon>Sphaeropleales</taxon>
        <taxon>Scenedesmaceae</taxon>
        <taxon>Tetradesmus</taxon>
    </lineage>
</organism>
<evidence type="ECO:0000256" key="1">
    <source>
        <dbReference type="SAM" id="MobiDB-lite"/>
    </source>
</evidence>
<gene>
    <name evidence="3" type="ORF">BQ4739_LOCUS4313</name>
</gene>
<evidence type="ECO:0000313" key="4">
    <source>
        <dbReference type="Proteomes" id="UP000256970"/>
    </source>
</evidence>
<proteinExistence type="predicted"/>
<feature type="compositionally biased region" description="Low complexity" evidence="1">
    <location>
        <begin position="85"/>
        <end position="96"/>
    </location>
</feature>
<dbReference type="EMBL" id="FNXT01000342">
    <property type="protein sequence ID" value="SZX63767.1"/>
    <property type="molecule type" value="Genomic_DNA"/>
</dbReference>
<feature type="region of interest" description="Disordered" evidence="1">
    <location>
        <begin position="51"/>
        <end position="99"/>
    </location>
</feature>
<accession>A0A383VE11</accession>
<reference evidence="3 4" key="1">
    <citation type="submission" date="2016-10" db="EMBL/GenBank/DDBJ databases">
        <authorList>
            <person name="Cai Z."/>
        </authorList>
    </citation>
    <scope>NUCLEOTIDE SEQUENCE [LARGE SCALE GENOMIC DNA]</scope>
</reference>
<evidence type="ECO:0000313" key="3">
    <source>
        <dbReference type="EMBL" id="SZX63767.1"/>
    </source>
</evidence>
<keyword evidence="4" id="KW-1185">Reference proteome</keyword>
<evidence type="ECO:0000256" key="2">
    <source>
        <dbReference type="SAM" id="SignalP"/>
    </source>
</evidence>